<proteinExistence type="predicted"/>
<protein>
    <submittedName>
        <fullName evidence="1">Heme oxygenase</fullName>
    </submittedName>
</protein>
<comment type="caution">
    <text evidence="1">The sequence shown here is derived from an EMBL/GenBank/DDBJ whole genome shotgun (WGS) entry which is preliminary data.</text>
</comment>
<evidence type="ECO:0000313" key="1">
    <source>
        <dbReference type="EMBL" id="GGN61415.1"/>
    </source>
</evidence>
<dbReference type="InterPro" id="IPR016084">
    <property type="entry name" value="Haem_Oase-like_multi-hlx"/>
</dbReference>
<dbReference type="EMBL" id="BMLK01000037">
    <property type="protein sequence ID" value="GGN61415.1"/>
    <property type="molecule type" value="Genomic_DNA"/>
</dbReference>
<gene>
    <name evidence="1" type="primary">hemO</name>
    <name evidence="1" type="ORF">GCM10011349_44010</name>
</gene>
<name>A0ABQ2K1V8_9SPHN</name>
<dbReference type="InterPro" id="IPR016053">
    <property type="entry name" value="Haem_Oase-like"/>
</dbReference>
<dbReference type="Proteomes" id="UP000605099">
    <property type="component" value="Unassembled WGS sequence"/>
</dbReference>
<reference evidence="2" key="1">
    <citation type="journal article" date="2019" name="Int. J. Syst. Evol. Microbiol.">
        <title>The Global Catalogue of Microorganisms (GCM) 10K type strain sequencing project: providing services to taxonomists for standard genome sequencing and annotation.</title>
        <authorList>
            <consortium name="The Broad Institute Genomics Platform"/>
            <consortium name="The Broad Institute Genome Sequencing Center for Infectious Disease"/>
            <person name="Wu L."/>
            <person name="Ma J."/>
        </authorList>
    </citation>
    <scope>NUCLEOTIDE SEQUENCE [LARGE SCALE GENOMIC DNA]</scope>
    <source>
        <strain evidence="2">CGMCC 1.6784</strain>
    </source>
</reference>
<dbReference type="SUPFAM" id="SSF48613">
    <property type="entry name" value="Heme oxygenase-like"/>
    <property type="match status" value="1"/>
</dbReference>
<dbReference type="RefSeq" id="WP_188823375.1">
    <property type="nucleotide sequence ID" value="NZ_BMLK01000037.1"/>
</dbReference>
<dbReference type="Pfam" id="PF01126">
    <property type="entry name" value="Heme_oxygenase"/>
    <property type="match status" value="1"/>
</dbReference>
<dbReference type="CDD" id="cd19166">
    <property type="entry name" value="HemeO-bac"/>
    <property type="match status" value="1"/>
</dbReference>
<keyword evidence="2" id="KW-1185">Reference proteome</keyword>
<evidence type="ECO:0000313" key="2">
    <source>
        <dbReference type="Proteomes" id="UP000605099"/>
    </source>
</evidence>
<organism evidence="1 2">
    <name type="scientific">Novosphingobium indicum</name>
    <dbReference type="NCBI Taxonomy" id="462949"/>
    <lineage>
        <taxon>Bacteria</taxon>
        <taxon>Pseudomonadati</taxon>
        <taxon>Pseudomonadota</taxon>
        <taxon>Alphaproteobacteria</taxon>
        <taxon>Sphingomonadales</taxon>
        <taxon>Sphingomonadaceae</taxon>
        <taxon>Novosphingobium</taxon>
    </lineage>
</organism>
<accession>A0ABQ2K1V8</accession>
<dbReference type="Gene3D" id="1.20.910.10">
    <property type="entry name" value="Heme oxygenase-like"/>
    <property type="match status" value="1"/>
</dbReference>
<sequence length="197" mass="21034">MTTDILEPSRAKRLKALTHETHDRLDKSITAAASFASVEGYGRFVTVQYLFHRDIDALYDNAALQALVPGLMERRRLPLIAADLADLGLLLPHDDTPPAFSQTGAIDIPEALGWLYVAEGSNMGAALLRKEAAKMGLSDEHGARHLAPAVEEPAAHWRAFTAALDAAELSVEEEAGAVAGANAAFARVQALVDARIG</sequence>